<protein>
    <submittedName>
        <fullName evidence="1">Nucleotidyltransferase family protein</fullName>
    </submittedName>
</protein>
<proteinExistence type="predicted"/>
<keyword evidence="2" id="KW-1185">Reference proteome</keyword>
<dbReference type="Pfam" id="PF14907">
    <property type="entry name" value="NTP_transf_5"/>
    <property type="match status" value="1"/>
</dbReference>
<dbReference type="InterPro" id="IPR039498">
    <property type="entry name" value="NTP_transf_5"/>
</dbReference>
<evidence type="ECO:0000313" key="1">
    <source>
        <dbReference type="EMBL" id="NVO29191.1"/>
    </source>
</evidence>
<dbReference type="RefSeq" id="WP_176855881.1">
    <property type="nucleotide sequence ID" value="NZ_JABCJD010000011.1"/>
</dbReference>
<gene>
    <name evidence="1" type="ORF">HJ526_17350</name>
</gene>
<accession>A0ABX2PJA1</accession>
<sequence length="315" mass="35610">MLFDAARLNKVVNLIASPLQNEFEVITSLQLDLEKVKLLTIALNSRSLDASLKASKVLKKAKITHAVFKGPAQQDVLYGSAFVKPSADADILVAPKDQERAFEALQSYGYHIDEPKAWWWRQFLNEVHLVSNDKAPLDLHHGLGQAGLPDVRNPEAFLDRTTQYMYRGDHIPILDKIDICMLASYSLAKSFISQEPCLGTLFDFHTARSSLNAEEYDVLKSRSAAHKLSKILSFGESLEDAVFRKINSNKLPFKIETESLAGMAVTPWEENLPWPKRRHILRQFSDGTKIDLLCDATWATFAHVTRIFLDRKRSS</sequence>
<name>A0ABX2PJA1_9RHOB</name>
<dbReference type="EMBL" id="JABCJD010000011">
    <property type="protein sequence ID" value="NVO29191.1"/>
    <property type="molecule type" value="Genomic_DNA"/>
</dbReference>
<evidence type="ECO:0000313" key="2">
    <source>
        <dbReference type="Proteomes" id="UP000523601"/>
    </source>
</evidence>
<dbReference type="Proteomes" id="UP000523601">
    <property type="component" value="Unassembled WGS sequence"/>
</dbReference>
<reference evidence="1 2" key="1">
    <citation type="submission" date="2020-04" db="EMBL/GenBank/DDBJ databases">
        <title>Donghicola sp., a member of the Rhodobacteraceae family isolated from mangrove forest in Thailand.</title>
        <authorList>
            <person name="Charoenyingcharoen P."/>
            <person name="Yukphan P."/>
        </authorList>
    </citation>
    <scope>NUCLEOTIDE SEQUENCE [LARGE SCALE GENOMIC DNA]</scope>
    <source>
        <strain evidence="1 2">C2-DW-16</strain>
    </source>
</reference>
<comment type="caution">
    <text evidence="1">The sequence shown here is derived from an EMBL/GenBank/DDBJ whole genome shotgun (WGS) entry which is preliminary data.</text>
</comment>
<organism evidence="1 2">
    <name type="scientific">Donghicola mangrovi</name>
    <dbReference type="NCBI Taxonomy" id="2729614"/>
    <lineage>
        <taxon>Bacteria</taxon>
        <taxon>Pseudomonadati</taxon>
        <taxon>Pseudomonadota</taxon>
        <taxon>Alphaproteobacteria</taxon>
        <taxon>Rhodobacterales</taxon>
        <taxon>Roseobacteraceae</taxon>
        <taxon>Donghicola</taxon>
    </lineage>
</organism>